<organism evidence="1 2">
    <name type="scientific">Gimesia alba</name>
    <dbReference type="NCBI Taxonomy" id="2527973"/>
    <lineage>
        <taxon>Bacteria</taxon>
        <taxon>Pseudomonadati</taxon>
        <taxon>Planctomycetota</taxon>
        <taxon>Planctomycetia</taxon>
        <taxon>Planctomycetales</taxon>
        <taxon>Planctomycetaceae</taxon>
        <taxon>Gimesia</taxon>
    </lineage>
</organism>
<name>A0A517RHX3_9PLAN</name>
<dbReference type="KEGG" id="gaz:Pan241w_35720"/>
<keyword evidence="2" id="KW-1185">Reference proteome</keyword>
<proteinExistence type="predicted"/>
<accession>A0A517RHX3</accession>
<dbReference type="AlphaFoldDB" id="A0A517RHX3"/>
<dbReference type="EMBL" id="CP036269">
    <property type="protein sequence ID" value="QDT43471.1"/>
    <property type="molecule type" value="Genomic_DNA"/>
</dbReference>
<gene>
    <name evidence="1" type="ORF">Pan241w_35720</name>
</gene>
<evidence type="ECO:0000313" key="1">
    <source>
        <dbReference type="EMBL" id="QDT43471.1"/>
    </source>
</evidence>
<reference evidence="1 2" key="1">
    <citation type="submission" date="2019-02" db="EMBL/GenBank/DDBJ databases">
        <title>Deep-cultivation of Planctomycetes and their phenomic and genomic characterization uncovers novel biology.</title>
        <authorList>
            <person name="Wiegand S."/>
            <person name="Jogler M."/>
            <person name="Boedeker C."/>
            <person name="Pinto D."/>
            <person name="Vollmers J."/>
            <person name="Rivas-Marin E."/>
            <person name="Kohn T."/>
            <person name="Peeters S.H."/>
            <person name="Heuer A."/>
            <person name="Rast P."/>
            <person name="Oberbeckmann S."/>
            <person name="Bunk B."/>
            <person name="Jeske O."/>
            <person name="Meyerdierks A."/>
            <person name="Storesund J.E."/>
            <person name="Kallscheuer N."/>
            <person name="Luecker S."/>
            <person name="Lage O.M."/>
            <person name="Pohl T."/>
            <person name="Merkel B.J."/>
            <person name="Hornburger P."/>
            <person name="Mueller R.-W."/>
            <person name="Bruemmer F."/>
            <person name="Labrenz M."/>
            <person name="Spormann A.M."/>
            <person name="Op den Camp H."/>
            <person name="Overmann J."/>
            <person name="Amann R."/>
            <person name="Jetten M.S.M."/>
            <person name="Mascher T."/>
            <person name="Medema M.H."/>
            <person name="Devos D.P."/>
            <person name="Kaster A.-K."/>
            <person name="Ovreas L."/>
            <person name="Rohde M."/>
            <person name="Galperin M.Y."/>
            <person name="Jogler C."/>
        </authorList>
    </citation>
    <scope>NUCLEOTIDE SEQUENCE [LARGE SCALE GENOMIC DNA]</scope>
    <source>
        <strain evidence="1 2">Pan241w</strain>
    </source>
</reference>
<evidence type="ECO:0000313" key="2">
    <source>
        <dbReference type="Proteomes" id="UP000317171"/>
    </source>
</evidence>
<protein>
    <submittedName>
        <fullName evidence="1">Uncharacterized protein</fullName>
    </submittedName>
</protein>
<sequence length="69" mass="7870">MNNFGTGKTLREASPYLRDAAERHTRILEVAERDSIIEGLPPFTDEIRSRLREQLEAMSNSEPLSKPVE</sequence>
<dbReference type="Proteomes" id="UP000317171">
    <property type="component" value="Chromosome"/>
</dbReference>